<sequence length="278" mass="31725">MNQIIQFFMRSRDFFVFLALFLCAIGLVFNSNYYPQSAYINSANAVSGRLYSFTDYWAQYFSLRGQNETLTEENRALRSQLLRMEQQIRNISLVDSVSFPTTDSLKYKVLKANVIKNSFRLKNNYLTIDKGTKDGVKQDMGVLSPQGVVGIIENTSERFATVQSVLNTRSALNAMVKRTQHFGSLRWDTREVNKVQLLEVPNIAPIQNGDTIVTGGMSNIFPKGIPIGRIVHFEKSKKDNTYIIDVKLFADMSNLEYVYIIEDRDRAAVSDLEKQNPK</sequence>
<dbReference type="Proteomes" id="UP001163262">
    <property type="component" value="Chromosome"/>
</dbReference>
<dbReference type="GO" id="GO:0005886">
    <property type="term" value="C:plasma membrane"/>
    <property type="evidence" value="ECO:0007669"/>
    <property type="project" value="TreeGrafter"/>
</dbReference>
<organism evidence="6 9">
    <name type="scientific">Capnocytophaga ochracea</name>
    <dbReference type="NCBI Taxonomy" id="1018"/>
    <lineage>
        <taxon>Bacteria</taxon>
        <taxon>Pseudomonadati</taxon>
        <taxon>Bacteroidota</taxon>
        <taxon>Flavobacteriia</taxon>
        <taxon>Flavobacteriales</taxon>
        <taxon>Flavobacteriaceae</taxon>
        <taxon>Capnocytophaga</taxon>
    </lineage>
</organism>
<dbReference type="EMBL" id="UARG01000017">
    <property type="protein sequence ID" value="SQA78713.1"/>
    <property type="molecule type" value="Genomic_DNA"/>
</dbReference>
<reference evidence="6 9" key="1">
    <citation type="submission" date="2018-06" db="EMBL/GenBank/DDBJ databases">
        <authorList>
            <consortium name="Pathogen Informatics"/>
            <person name="Doyle S."/>
        </authorList>
    </citation>
    <scope>NUCLEOTIDE SEQUENCE [LARGE SCALE GENOMIC DNA]</scope>
    <source>
        <strain evidence="6 9">NCTC11546</strain>
    </source>
</reference>
<dbReference type="RefSeq" id="WP_002675472.1">
    <property type="nucleotide sequence ID" value="NZ_CP085961.1"/>
</dbReference>
<dbReference type="InterPro" id="IPR007221">
    <property type="entry name" value="MreC"/>
</dbReference>
<dbReference type="Proteomes" id="UP000276733">
    <property type="component" value="Unassembled WGS sequence"/>
</dbReference>
<dbReference type="NCBIfam" id="NF010532">
    <property type="entry name" value="PRK13922.9-3"/>
    <property type="match status" value="1"/>
</dbReference>
<protein>
    <recommendedName>
        <fullName evidence="2">Cell shape-determining protein MreC</fullName>
    </recommendedName>
    <alternativeName>
        <fullName evidence="4">Cell shape protein MreC</fullName>
    </alternativeName>
</protein>
<dbReference type="PANTHER" id="PTHR34138:SF1">
    <property type="entry name" value="CELL SHAPE-DETERMINING PROTEIN MREC"/>
    <property type="match status" value="1"/>
</dbReference>
<evidence type="ECO:0000256" key="1">
    <source>
        <dbReference type="ARBA" id="ARBA00009369"/>
    </source>
</evidence>
<feature type="domain" description="Rod shape-determining protein MreC beta-barrel core" evidence="5">
    <location>
        <begin position="114"/>
        <end position="262"/>
    </location>
</feature>
<reference evidence="7" key="3">
    <citation type="submission" date="2022-10" db="EMBL/GenBank/DDBJ databases">
        <title>Complete genome sequence of Capnocytophaga ochracea KCOM 2812 isolated from actinomycosis lesion.</title>
        <authorList>
            <person name="Kook J.-K."/>
            <person name="Park S.-N."/>
            <person name="Lim Y.K."/>
        </authorList>
    </citation>
    <scope>NUCLEOTIDE SEQUENCE</scope>
    <source>
        <strain evidence="7">KCOM 28121</strain>
    </source>
</reference>
<evidence type="ECO:0000259" key="5">
    <source>
        <dbReference type="Pfam" id="PF04085"/>
    </source>
</evidence>
<evidence type="ECO:0000256" key="3">
    <source>
        <dbReference type="ARBA" id="ARBA00022960"/>
    </source>
</evidence>
<dbReference type="InterPro" id="IPR055342">
    <property type="entry name" value="MreC_beta-barrel_core"/>
</dbReference>
<dbReference type="InterPro" id="IPR042175">
    <property type="entry name" value="Cell/Rod_MreC_2"/>
</dbReference>
<keyword evidence="3" id="KW-0133">Cell shape</keyword>
<proteinExistence type="inferred from homology"/>
<evidence type="ECO:0000313" key="9">
    <source>
        <dbReference type="Proteomes" id="UP000249891"/>
    </source>
</evidence>
<dbReference type="Gene3D" id="2.40.10.340">
    <property type="entry name" value="Rod shape-determining protein MreC, domain 1"/>
    <property type="match status" value="1"/>
</dbReference>
<accession>A0A2X2RQ19</accession>
<reference evidence="8 10" key="2">
    <citation type="submission" date="2018-11" db="EMBL/GenBank/DDBJ databases">
        <authorList>
            <consortium name="Pathogen Informatics"/>
        </authorList>
    </citation>
    <scope>NUCLEOTIDE SEQUENCE [LARGE SCALE GENOMIC DNA]</scope>
    <source>
        <strain evidence="8 10">NCTC11458</strain>
    </source>
</reference>
<dbReference type="EMBL" id="UYIQ01000001">
    <property type="protein sequence ID" value="VDG82339.1"/>
    <property type="molecule type" value="Genomic_DNA"/>
</dbReference>
<dbReference type="PANTHER" id="PTHR34138">
    <property type="entry name" value="CELL SHAPE-DETERMINING PROTEIN MREC"/>
    <property type="match status" value="1"/>
</dbReference>
<dbReference type="AlphaFoldDB" id="A0A2X2RQ19"/>
<dbReference type="Gene3D" id="2.40.10.350">
    <property type="entry name" value="Rod shape-determining protein MreC, domain 2"/>
    <property type="match status" value="1"/>
</dbReference>
<evidence type="ECO:0000313" key="10">
    <source>
        <dbReference type="Proteomes" id="UP000276733"/>
    </source>
</evidence>
<evidence type="ECO:0000256" key="2">
    <source>
        <dbReference type="ARBA" id="ARBA00013855"/>
    </source>
</evidence>
<name>A0A2X2RQ19_CAPOC</name>
<evidence type="ECO:0000313" key="8">
    <source>
        <dbReference type="EMBL" id="VDG82339.1"/>
    </source>
</evidence>
<dbReference type="GO" id="GO:0008360">
    <property type="term" value="P:regulation of cell shape"/>
    <property type="evidence" value="ECO:0007669"/>
    <property type="project" value="UniProtKB-KW"/>
</dbReference>
<gene>
    <name evidence="7" type="primary">mreC</name>
    <name evidence="8" type="ORF">NCTC11458_01640</name>
    <name evidence="6" type="ORF">NCTC11546_01954</name>
    <name evidence="7" type="ORF">OL231_04065</name>
</gene>
<evidence type="ECO:0000313" key="6">
    <source>
        <dbReference type="EMBL" id="SQA78713.1"/>
    </source>
</evidence>
<evidence type="ECO:0000313" key="7">
    <source>
        <dbReference type="EMBL" id="UZD41722.1"/>
    </source>
</evidence>
<evidence type="ECO:0000256" key="4">
    <source>
        <dbReference type="ARBA" id="ARBA00032089"/>
    </source>
</evidence>
<dbReference type="NCBIfam" id="TIGR00219">
    <property type="entry name" value="mreC"/>
    <property type="match status" value="1"/>
</dbReference>
<dbReference type="InterPro" id="IPR042177">
    <property type="entry name" value="Cell/Rod_1"/>
</dbReference>
<dbReference type="Proteomes" id="UP000249891">
    <property type="component" value="Unassembled WGS sequence"/>
</dbReference>
<dbReference type="EMBL" id="CP110230">
    <property type="protein sequence ID" value="UZD41722.1"/>
    <property type="molecule type" value="Genomic_DNA"/>
</dbReference>
<dbReference type="Pfam" id="PF04085">
    <property type="entry name" value="MreC"/>
    <property type="match status" value="1"/>
</dbReference>
<comment type="similarity">
    <text evidence="1">Belongs to the MreC family.</text>
</comment>